<protein>
    <submittedName>
        <fullName evidence="1">Uncharacterized protein</fullName>
    </submittedName>
</protein>
<name>A0A428WJ93_AMYBA</name>
<comment type="caution">
    <text evidence="1">The sequence shown here is derived from an EMBL/GenBank/DDBJ whole genome shotgun (WGS) entry which is preliminary data.</text>
</comment>
<gene>
    <name evidence="1" type="ORF">DMA12_19625</name>
</gene>
<dbReference type="AlphaFoldDB" id="A0A428WJ93"/>
<evidence type="ECO:0000313" key="2">
    <source>
        <dbReference type="Proteomes" id="UP000286716"/>
    </source>
</evidence>
<dbReference type="EMBL" id="QHHU01000026">
    <property type="protein sequence ID" value="RSM43159.1"/>
    <property type="molecule type" value="Genomic_DNA"/>
</dbReference>
<keyword evidence="2" id="KW-1185">Reference proteome</keyword>
<dbReference type="Proteomes" id="UP000286716">
    <property type="component" value="Unassembled WGS sequence"/>
</dbReference>
<evidence type="ECO:0000313" key="1">
    <source>
        <dbReference type="EMBL" id="RSM43159.1"/>
    </source>
</evidence>
<sequence length="351" mass="38784">MSQPADSPVWEPPLPRQLPTLREHLAGHLRSEPAYLFTMAALKAGRGTIRPDTSPELGAALLLEDEHQRLRHAQLFYVTADITTLIRQAAPSLKDEWGIQPHDIPAQTGFMLFADPMAEYVREDGVRIDIVAVSWGETDLLSSSTGGLWVTFWSATDFTALRRLARAAGANPREADVMARSQAAELTWDNEVYMPWGAGRPEVPDPGDGVRAVDPRRTAAAKTTLGWLQTVHAAWIFCTPNTLTETSEEHLPRTQRIRAERAGHNATPVRVVSVSRKRVRSSARPGEPSGRTVSVRFPVAPFIRNQAYGPGRQFRRLTPIAGHWRGPADAPVRISKTVNLVDTPVDRRPAS</sequence>
<proteinExistence type="predicted"/>
<accession>A0A428WJ93</accession>
<organism evidence="1 2">
    <name type="scientific">Amycolatopsis balhimycina DSM 5908</name>
    <dbReference type="NCBI Taxonomy" id="1081091"/>
    <lineage>
        <taxon>Bacteria</taxon>
        <taxon>Bacillati</taxon>
        <taxon>Actinomycetota</taxon>
        <taxon>Actinomycetes</taxon>
        <taxon>Pseudonocardiales</taxon>
        <taxon>Pseudonocardiaceae</taxon>
        <taxon>Amycolatopsis</taxon>
    </lineage>
</organism>
<dbReference type="RefSeq" id="WP_020640006.1">
    <property type="nucleotide sequence ID" value="NZ_QHHU01000026.1"/>
</dbReference>
<dbReference type="OrthoDB" id="3360929at2"/>
<reference evidence="1 2" key="1">
    <citation type="submission" date="2018-05" db="EMBL/GenBank/DDBJ databases">
        <title>Evolution of GPA BGCs.</title>
        <authorList>
            <person name="Waglechner N."/>
            <person name="Wright G.D."/>
        </authorList>
    </citation>
    <scope>NUCLEOTIDE SEQUENCE [LARGE SCALE GENOMIC DNA]</scope>
    <source>
        <strain evidence="1 2">DSM 5908</strain>
    </source>
</reference>